<evidence type="ECO:0000259" key="6">
    <source>
        <dbReference type="Pfam" id="PF26138"/>
    </source>
</evidence>
<evidence type="ECO:0008006" key="9">
    <source>
        <dbReference type="Google" id="ProtNLM"/>
    </source>
</evidence>
<dbReference type="EMBL" id="LT934123">
    <property type="protein sequence ID" value="VAI68508.1"/>
    <property type="molecule type" value="Genomic_DNA"/>
</dbReference>
<feature type="region of interest" description="Disordered" evidence="3">
    <location>
        <begin position="1"/>
        <end position="21"/>
    </location>
</feature>
<dbReference type="AlphaFoldDB" id="A0A9R0Z136"/>
<sequence length="677" mass="77296">MDTSNHDDGYESCTDSEEEEEEEEMMFLVFPTIYCISSRREKIPVNTSILTGAKYIREILDGHPQRCLDILRMESHIFQLLCDHLRSKNLLKNLKGVSVEEQLGMFMYMLSRNASYRTLTDRFQHSPETVHRHINGCFNAMRSLAFDLIKHSSLDTHWKISTNPQFSPFFENCLGAIDGTHVPMTITSNEAAPYRNRKGTLSQNVMVACDFDLNFVYVSAGWEGSALDAGVLKSAIQSGFHVPPGKYYLVDGGYANTPQFLAPYRGVRYQLKDFGRGGPRPKNPKELFNLRHARLRNHIERTIGVWKMRFPILKVGTRYPIDTQVKIPMAAAVFHNIIRSHRGDEQWLDTQQMQIDPLLFVTLPDGDDRPRHVPTSSSNQRDLDSCIDLLLKLHCHRFNMTQNRAKWTARYEKGLVEVLTEYNLSHYRGQNGWTTEGWNQVVKELNNLYPEARFTKDQVQDKEAQLKKHYKNIKLIVNHSGISWNDIACVINTTPEKWEEIIAEDPKLKMYEGKSFPLYEALGVLYEGHIAQGRHCLTSRKPPIGTKTGSNFGAKDKMVASTSKKNTRHGRDDNVRTSSIIDINDTPTLDDVDERENTVNDEEELGSEDADGDQPQISESSAKGKKTKKKKGATSVQRLDDSMMAYVNFKKDQASKKKKSVTARKTTLNYRMLAGLE</sequence>
<dbReference type="Proteomes" id="UP000324705">
    <property type="component" value="Chromosome 7A"/>
</dbReference>
<dbReference type="PANTHER" id="PTHR46934:SF6">
    <property type="entry name" value="MYB_SANT-LIKE DOMAIN-CONTAINING PROTEIN"/>
    <property type="match status" value="1"/>
</dbReference>
<evidence type="ECO:0000256" key="1">
    <source>
        <dbReference type="ARBA" id="ARBA00001968"/>
    </source>
</evidence>
<dbReference type="Pfam" id="PF12776">
    <property type="entry name" value="Myb_DNA-bind_3"/>
    <property type="match status" value="1"/>
</dbReference>
<evidence type="ECO:0000259" key="4">
    <source>
        <dbReference type="Pfam" id="PF12776"/>
    </source>
</evidence>
<evidence type="ECO:0000313" key="7">
    <source>
        <dbReference type="EMBL" id="VAI68508.1"/>
    </source>
</evidence>
<organism evidence="7 8">
    <name type="scientific">Triticum turgidum subsp. durum</name>
    <name type="common">Durum wheat</name>
    <name type="synonym">Triticum durum</name>
    <dbReference type="NCBI Taxonomy" id="4567"/>
    <lineage>
        <taxon>Eukaryota</taxon>
        <taxon>Viridiplantae</taxon>
        <taxon>Streptophyta</taxon>
        <taxon>Embryophyta</taxon>
        <taxon>Tracheophyta</taxon>
        <taxon>Spermatophyta</taxon>
        <taxon>Magnoliopsida</taxon>
        <taxon>Liliopsida</taxon>
        <taxon>Poales</taxon>
        <taxon>Poaceae</taxon>
        <taxon>BOP clade</taxon>
        <taxon>Pooideae</taxon>
        <taxon>Triticodae</taxon>
        <taxon>Triticeae</taxon>
        <taxon>Triticinae</taxon>
        <taxon>Triticum</taxon>
    </lineage>
</organism>
<feature type="compositionally biased region" description="Acidic residues" evidence="3">
    <location>
        <begin position="588"/>
        <end position="612"/>
    </location>
</feature>
<evidence type="ECO:0000313" key="8">
    <source>
        <dbReference type="Proteomes" id="UP000324705"/>
    </source>
</evidence>
<accession>A0A9R0Z136</accession>
<feature type="region of interest" description="Disordered" evidence="3">
    <location>
        <begin position="539"/>
        <end position="639"/>
    </location>
</feature>
<feature type="domain" description="DUF8040" evidence="6">
    <location>
        <begin position="47"/>
        <end position="142"/>
    </location>
</feature>
<protein>
    <recommendedName>
        <fullName evidence="9">Myb/SANT-like domain-containing protein</fullName>
    </recommendedName>
</protein>
<dbReference type="GO" id="GO:0046872">
    <property type="term" value="F:metal ion binding"/>
    <property type="evidence" value="ECO:0007669"/>
    <property type="project" value="UniProtKB-KW"/>
</dbReference>
<feature type="compositionally biased region" description="Basic residues" evidence="3">
    <location>
        <begin position="623"/>
        <end position="632"/>
    </location>
</feature>
<evidence type="ECO:0000259" key="5">
    <source>
        <dbReference type="Pfam" id="PF13359"/>
    </source>
</evidence>
<feature type="domain" description="DDE Tnp4" evidence="5">
    <location>
        <begin position="177"/>
        <end position="336"/>
    </location>
</feature>
<dbReference type="PANTHER" id="PTHR46934">
    <property type="entry name" value="MYB_DNA-BIND_3 DOMAIN-CONTAINING PROTEIN-RELATED"/>
    <property type="match status" value="1"/>
</dbReference>
<feature type="compositionally biased region" description="Polar residues" evidence="3">
    <location>
        <begin position="576"/>
        <end position="587"/>
    </location>
</feature>
<dbReference type="Gramene" id="TRITD7Av1G003860.1">
    <property type="protein sequence ID" value="TRITD7Av1G003860.1"/>
    <property type="gene ID" value="TRITD7Av1G003860"/>
</dbReference>
<evidence type="ECO:0000256" key="3">
    <source>
        <dbReference type="SAM" id="MobiDB-lite"/>
    </source>
</evidence>
<evidence type="ECO:0000256" key="2">
    <source>
        <dbReference type="ARBA" id="ARBA00022723"/>
    </source>
</evidence>
<reference evidence="7 8" key="1">
    <citation type="submission" date="2017-09" db="EMBL/GenBank/DDBJ databases">
        <authorList>
            <consortium name="International Durum Wheat Genome Sequencing Consortium (IDWGSC)"/>
            <person name="Milanesi L."/>
        </authorList>
    </citation>
    <scope>NUCLEOTIDE SEQUENCE [LARGE SCALE GENOMIC DNA]</scope>
    <source>
        <strain evidence="8">cv. Svevo</strain>
    </source>
</reference>
<dbReference type="Pfam" id="PF26138">
    <property type="entry name" value="DUF8040"/>
    <property type="match status" value="1"/>
</dbReference>
<dbReference type="Pfam" id="PF13359">
    <property type="entry name" value="DDE_Tnp_4"/>
    <property type="match status" value="1"/>
</dbReference>
<name>A0A9R0Z136_TRITD</name>
<dbReference type="OMA" id="HECLKAM"/>
<dbReference type="InterPro" id="IPR058353">
    <property type="entry name" value="DUF8040"/>
</dbReference>
<feature type="domain" description="Myb/SANT-like" evidence="4">
    <location>
        <begin position="406"/>
        <end position="500"/>
    </location>
</feature>
<gene>
    <name evidence="7" type="ORF">TRITD_7Av1G003860</name>
</gene>
<proteinExistence type="predicted"/>
<dbReference type="InterPro" id="IPR024752">
    <property type="entry name" value="Myb/SANT-like_dom"/>
</dbReference>
<keyword evidence="2" id="KW-0479">Metal-binding</keyword>
<dbReference type="InterPro" id="IPR027806">
    <property type="entry name" value="HARBI1_dom"/>
</dbReference>
<comment type="cofactor">
    <cofactor evidence="1">
        <name>a divalent metal cation</name>
        <dbReference type="ChEBI" id="CHEBI:60240"/>
    </cofactor>
</comment>
<keyword evidence="8" id="KW-1185">Reference proteome</keyword>